<feature type="region of interest" description="Disordered" evidence="2">
    <location>
        <begin position="803"/>
        <end position="824"/>
    </location>
</feature>
<gene>
    <name evidence="3" type="ORF">SEPCBS57363_004351</name>
</gene>
<dbReference type="InterPro" id="IPR011990">
    <property type="entry name" value="TPR-like_helical_dom_sf"/>
</dbReference>
<evidence type="ECO:0008006" key="5">
    <source>
        <dbReference type="Google" id="ProtNLM"/>
    </source>
</evidence>
<protein>
    <recommendedName>
        <fullName evidence="5">Pentatricopeptide repeat protein</fullName>
    </recommendedName>
</protein>
<proteinExistence type="predicted"/>
<feature type="region of interest" description="Disordered" evidence="2">
    <location>
        <begin position="1"/>
        <end position="55"/>
    </location>
</feature>
<evidence type="ECO:0000313" key="3">
    <source>
        <dbReference type="EMBL" id="CAK7270919.1"/>
    </source>
</evidence>
<dbReference type="EMBL" id="CAWUOM010000079">
    <property type="protein sequence ID" value="CAK7270919.1"/>
    <property type="molecule type" value="Genomic_DNA"/>
</dbReference>
<dbReference type="Pfam" id="PF13041">
    <property type="entry name" value="PPR_2"/>
    <property type="match status" value="1"/>
</dbReference>
<feature type="repeat" description="PPR" evidence="1">
    <location>
        <begin position="654"/>
        <end position="688"/>
    </location>
</feature>
<evidence type="ECO:0000256" key="2">
    <source>
        <dbReference type="SAM" id="MobiDB-lite"/>
    </source>
</evidence>
<dbReference type="InterPro" id="IPR002885">
    <property type="entry name" value="PPR_rpt"/>
</dbReference>
<reference evidence="3 4" key="1">
    <citation type="submission" date="2024-01" db="EMBL/GenBank/DDBJ databases">
        <authorList>
            <person name="Allen C."/>
            <person name="Tagirdzhanova G."/>
        </authorList>
    </citation>
    <scope>NUCLEOTIDE SEQUENCE [LARGE SCALE GENOMIC DNA]</scope>
    <source>
        <strain evidence="3 4">CBS 573.63</strain>
    </source>
</reference>
<dbReference type="Gene3D" id="1.25.40.10">
    <property type="entry name" value="Tetratricopeptide repeat domain"/>
    <property type="match status" value="3"/>
</dbReference>
<feature type="compositionally biased region" description="Basic and acidic residues" evidence="2">
    <location>
        <begin position="68"/>
        <end position="88"/>
    </location>
</feature>
<dbReference type="Proteomes" id="UP001642501">
    <property type="component" value="Unassembled WGS sequence"/>
</dbReference>
<dbReference type="PANTHER" id="PTHR47938">
    <property type="entry name" value="RESPIRATORY COMPLEX I CHAPERONE (CIA84), PUTATIVE (AFU_ORTHOLOGUE AFUA_2G06020)-RELATED"/>
    <property type="match status" value="1"/>
</dbReference>
<organism evidence="3 4">
    <name type="scientific">Sporothrix epigloea</name>
    <dbReference type="NCBI Taxonomy" id="1892477"/>
    <lineage>
        <taxon>Eukaryota</taxon>
        <taxon>Fungi</taxon>
        <taxon>Dikarya</taxon>
        <taxon>Ascomycota</taxon>
        <taxon>Pezizomycotina</taxon>
        <taxon>Sordariomycetes</taxon>
        <taxon>Sordariomycetidae</taxon>
        <taxon>Ophiostomatales</taxon>
        <taxon>Ophiostomataceae</taxon>
        <taxon>Sporothrix</taxon>
    </lineage>
</organism>
<keyword evidence="4" id="KW-1185">Reference proteome</keyword>
<sequence>MVDNNAVPGRATDRSAIIARIASKPQRKETEAIFTAARGGSQRRPRRSPPIHADDAAMAVFRDIVEGHRQLDRARKPQKADGEEKITSEEPGLELGQDEIRQLQLQHQEEQQKQYQEIDQPSAGRDSAASMELYNHLIKLTQMRSQPETSPAALFHFFEKNMYPHMSGASLRRLPNIFRQAAQQLVRSVSVAKQKDFGAADLPPVARITHIRRELDLLNVPASWAPLMVGLAADIVARRDNNSAESQSTQAALIHDLVEAWRMFSLPDVVVADQRTLDETPLTEFRMPTPDTAKLEKYARRRSIQRGLACLFPRYAPPQMRELTPALLAMYAILTDATITPPEAKEQARELLDAVTNILSITNAGRQAAAAMFEEYPELGAYVLSRWPLTGASQGENAAAASNQTDQATITTSSAAMVPDAVKTTKEARRATLDSIHQQLLEALRARNLQECEAVWERFWAAVSIPDVEGANLMRNSAEIFNTFIMAFTMMRMQNRAISVWNTMTTIAGIQPTLRTWTSFMVGYKRTSNPDGIRTIWAKLIASGIQVDTAVWTARISGLIESGDAAAGIEALVEMQSQWDEWERWQAVQKATGTASGGRSSSKTSSFPVGPTIKAIKPTIEPVNAAIAGLLRKSNLVAAKKVLSWAGRHGIEPDIITFNTILRPLVRDGADEEVAGVLDMMRQRGIDPDEATITILLDGTFGNGALADSSGEEQAEAVKQLLAEIEASGLDANLQTYAKIIYLLLEADTGNGGRHASKAVSVVLKRMRQRGLTASAHIYTILAEHYFACNPPDLEAVRSLIERGDPGEAPQSPSSSSASAGAPPPPLAFDRVFWERVVRGFAQVGDTASAQRYFVNIADSLSVTSSTLEDLLRALIHNDEWEAAAALVAKVQAQKTLWVQGGNDEAATPMRALDARQFRHRFWHLAAEHGLLQLEPHQ</sequence>
<evidence type="ECO:0000313" key="4">
    <source>
        <dbReference type="Proteomes" id="UP001642501"/>
    </source>
</evidence>
<name>A0ABP0DRN6_9PEZI</name>
<accession>A0ABP0DRN6</accession>
<dbReference type="PANTHER" id="PTHR47938:SF35">
    <property type="entry name" value="PENTATRICOPEPTIDE REPEAT-CONTAINING PROTEIN 4, MITOCHONDRIAL-RELATED"/>
    <property type="match status" value="1"/>
</dbReference>
<feature type="compositionally biased region" description="Low complexity" evidence="2">
    <location>
        <begin position="809"/>
        <end position="821"/>
    </location>
</feature>
<evidence type="ECO:0000256" key="1">
    <source>
        <dbReference type="PROSITE-ProRule" id="PRU00708"/>
    </source>
</evidence>
<feature type="region of interest" description="Disordered" evidence="2">
    <location>
        <begin position="68"/>
        <end position="126"/>
    </location>
</feature>
<dbReference type="PROSITE" id="PS51375">
    <property type="entry name" value="PPR"/>
    <property type="match status" value="1"/>
</dbReference>
<comment type="caution">
    <text evidence="3">The sequence shown here is derived from an EMBL/GenBank/DDBJ whole genome shotgun (WGS) entry which is preliminary data.</text>
</comment>